<accession>A0A2P2K289</accession>
<name>A0A2P2K289_RHIMU</name>
<proteinExistence type="predicted"/>
<protein>
    <submittedName>
        <fullName evidence="1">Putative glycosyltransferase At5g03795</fullName>
    </submittedName>
</protein>
<keyword evidence="1" id="KW-0808">Transferase</keyword>
<evidence type="ECO:0000313" key="1">
    <source>
        <dbReference type="EMBL" id="MBW99843.1"/>
    </source>
</evidence>
<dbReference type="GO" id="GO:0016740">
    <property type="term" value="F:transferase activity"/>
    <property type="evidence" value="ECO:0007669"/>
    <property type="project" value="UniProtKB-KW"/>
</dbReference>
<sequence>MEITGEFGISGIFFTSGTVILEDILCAGLRFPGGSPVPSLLEKLDTFSFTADVLGSFGTSRAVIFGSMFLGNVVSGDKFTGANAGGMDGVSAFLASVFSGKKLCSVFSGADLLPELLTASLVEFMPRSTDRSREASLSWLSSPEDLFVPATPSDRWSILLSAALYFPSSLAILSEPLG</sequence>
<dbReference type="AlphaFoldDB" id="A0A2P2K289"/>
<organism evidence="1">
    <name type="scientific">Rhizophora mucronata</name>
    <name type="common">Asiatic mangrove</name>
    <dbReference type="NCBI Taxonomy" id="61149"/>
    <lineage>
        <taxon>Eukaryota</taxon>
        <taxon>Viridiplantae</taxon>
        <taxon>Streptophyta</taxon>
        <taxon>Embryophyta</taxon>
        <taxon>Tracheophyta</taxon>
        <taxon>Spermatophyta</taxon>
        <taxon>Magnoliopsida</taxon>
        <taxon>eudicotyledons</taxon>
        <taxon>Gunneridae</taxon>
        <taxon>Pentapetalae</taxon>
        <taxon>rosids</taxon>
        <taxon>fabids</taxon>
        <taxon>Malpighiales</taxon>
        <taxon>Rhizophoraceae</taxon>
        <taxon>Rhizophora</taxon>
    </lineage>
</organism>
<reference evidence="1" key="1">
    <citation type="submission" date="2018-02" db="EMBL/GenBank/DDBJ databases">
        <title>Rhizophora mucronata_Transcriptome.</title>
        <authorList>
            <person name="Meera S.P."/>
            <person name="Sreeshan A."/>
            <person name="Augustine A."/>
        </authorList>
    </citation>
    <scope>NUCLEOTIDE SEQUENCE</scope>
    <source>
        <tissue evidence="1">Leaf</tissue>
    </source>
</reference>
<dbReference type="EMBL" id="GGEC01019360">
    <property type="protein sequence ID" value="MBW99843.1"/>
    <property type="molecule type" value="Transcribed_RNA"/>
</dbReference>